<feature type="domain" description="Retrotransposon Copia-like N-terminal" evidence="2">
    <location>
        <begin position="13"/>
        <end position="55"/>
    </location>
</feature>
<evidence type="ECO:0000313" key="4">
    <source>
        <dbReference type="EnsemblPlants" id="AUR62043168-RA:cds"/>
    </source>
</evidence>
<dbReference type="Pfam" id="PF14244">
    <property type="entry name" value="Retrotran_gag_3"/>
    <property type="match status" value="1"/>
</dbReference>
<dbReference type="Gramene" id="AUR62043168-RA">
    <property type="protein sequence ID" value="AUR62043168-RA:cds"/>
    <property type="gene ID" value="AUR62043168"/>
</dbReference>
<keyword evidence="5" id="KW-1185">Reference proteome</keyword>
<dbReference type="Pfam" id="PF22936">
    <property type="entry name" value="Pol_BBD"/>
    <property type="match status" value="1"/>
</dbReference>
<evidence type="ECO:0000259" key="3">
    <source>
        <dbReference type="Pfam" id="PF22936"/>
    </source>
</evidence>
<protein>
    <submittedName>
        <fullName evidence="4">Uncharacterized protein</fullName>
    </submittedName>
</protein>
<accession>A0A803NAW9</accession>
<sequence>MAADTSSVLYLHPNDGSYSISVDKMTGASDYRSWKRSMEIALTVNKKIRFIQGTVLISTYAANAATAEQWDTCNSMIQLEKRFSMCNGSRKYKLNKDLYNLKQNGNPINVYYTRMTSLWEEIDSMNALPVMSEPTPELLMVTPLPTVESACSMLQQEESQREVLSQTKSDSDISAVYSRNSGQNNNGQSGNGNFSIPQNRLNICSACGVRGHTPERCWTVIGYLSWHHKYKTGSVKLAAKPQRQKWSNKPAPSLVAVAQSSQGARQTNTGNVTLTQQQFEQLLRQIPSSGKGNETDEELDSGFLGMVSCHTAVSRADEWIIDSEASDHMTSCLECVTNPRACHQSHMKINLPTRATANVTHKGLVELPNSLYLQNVLAVPNFIYNLLSVNKLMKDSQCEVIFSKTYCLKSLDSYMTPVPPVLSQKENFTHTYLDELSEYTENSQPENNPENTTPDSPTHFSPQNTYPTTNQPQNTSPNPNEPDILVRHSTRPSKEPYWMKDYVQPSKRSDKQISNLAFQAVQPEFHYFMTNLVKSEDPVLFKSAVTDQNWVSAMNKELDQCEQNGTWEVTMLLEGKRTIGCKWIYKTKYKSNGEIERHKARIDVLGCRQKYGLHALPNFNPYAGF</sequence>
<evidence type="ECO:0000256" key="1">
    <source>
        <dbReference type="SAM" id="MobiDB-lite"/>
    </source>
</evidence>
<feature type="domain" description="Retrovirus-related Pol polyprotein from transposon TNT 1-94-like beta-barrel" evidence="3">
    <location>
        <begin position="319"/>
        <end position="394"/>
    </location>
</feature>
<reference evidence="4" key="2">
    <citation type="submission" date="2021-03" db="UniProtKB">
        <authorList>
            <consortium name="EnsemblPlants"/>
        </authorList>
    </citation>
    <scope>IDENTIFICATION</scope>
</reference>
<dbReference type="PANTHER" id="PTHR34222:SF97">
    <property type="entry name" value="CATALYTIC REGION, PUTATIVE-RELATED"/>
    <property type="match status" value="1"/>
</dbReference>
<feature type="compositionally biased region" description="Low complexity" evidence="1">
    <location>
        <begin position="461"/>
        <end position="478"/>
    </location>
</feature>
<name>A0A803NAW9_CHEQI</name>
<dbReference type="AlphaFoldDB" id="A0A803NAW9"/>
<proteinExistence type="predicted"/>
<reference evidence="4" key="1">
    <citation type="journal article" date="2017" name="Nature">
        <title>The genome of Chenopodium quinoa.</title>
        <authorList>
            <person name="Jarvis D.E."/>
            <person name="Ho Y.S."/>
            <person name="Lightfoot D.J."/>
            <person name="Schmoeckel S.M."/>
            <person name="Li B."/>
            <person name="Borm T.J.A."/>
            <person name="Ohyanagi H."/>
            <person name="Mineta K."/>
            <person name="Michell C.T."/>
            <person name="Saber N."/>
            <person name="Kharbatia N.M."/>
            <person name="Rupper R.R."/>
            <person name="Sharp A.R."/>
            <person name="Dally N."/>
            <person name="Boughton B.A."/>
            <person name="Woo Y.H."/>
            <person name="Gao G."/>
            <person name="Schijlen E.G.W.M."/>
            <person name="Guo X."/>
            <person name="Momin A.A."/>
            <person name="Negrao S."/>
            <person name="Al-Babili S."/>
            <person name="Gehring C."/>
            <person name="Roessner U."/>
            <person name="Jung C."/>
            <person name="Murphy K."/>
            <person name="Arold S.T."/>
            <person name="Gojobori T."/>
            <person name="van der Linden C.G."/>
            <person name="van Loo E.N."/>
            <person name="Jellen E.N."/>
            <person name="Maughan P.J."/>
            <person name="Tester M."/>
        </authorList>
    </citation>
    <scope>NUCLEOTIDE SEQUENCE [LARGE SCALE GENOMIC DNA]</scope>
    <source>
        <strain evidence="4">cv. PI 614886</strain>
    </source>
</reference>
<dbReference type="EnsemblPlants" id="AUR62043168-RA">
    <property type="protein sequence ID" value="AUR62043168-RA:cds"/>
    <property type="gene ID" value="AUR62043168"/>
</dbReference>
<dbReference type="PANTHER" id="PTHR34222">
    <property type="entry name" value="GAG_PRE-INTEGRS DOMAIN-CONTAINING PROTEIN"/>
    <property type="match status" value="1"/>
</dbReference>
<feature type="region of interest" description="Disordered" evidence="1">
    <location>
        <begin position="439"/>
        <end position="490"/>
    </location>
</feature>
<feature type="region of interest" description="Disordered" evidence="1">
    <location>
        <begin position="176"/>
        <end position="195"/>
    </location>
</feature>
<dbReference type="Proteomes" id="UP000596660">
    <property type="component" value="Unplaced"/>
</dbReference>
<organism evidence="4 5">
    <name type="scientific">Chenopodium quinoa</name>
    <name type="common">Quinoa</name>
    <dbReference type="NCBI Taxonomy" id="63459"/>
    <lineage>
        <taxon>Eukaryota</taxon>
        <taxon>Viridiplantae</taxon>
        <taxon>Streptophyta</taxon>
        <taxon>Embryophyta</taxon>
        <taxon>Tracheophyta</taxon>
        <taxon>Spermatophyta</taxon>
        <taxon>Magnoliopsida</taxon>
        <taxon>eudicotyledons</taxon>
        <taxon>Gunneridae</taxon>
        <taxon>Pentapetalae</taxon>
        <taxon>Caryophyllales</taxon>
        <taxon>Chenopodiaceae</taxon>
        <taxon>Chenopodioideae</taxon>
        <taxon>Atripliceae</taxon>
        <taxon>Chenopodium</taxon>
    </lineage>
</organism>
<dbReference type="InterPro" id="IPR029472">
    <property type="entry name" value="Copia-like_N"/>
</dbReference>
<evidence type="ECO:0000313" key="5">
    <source>
        <dbReference type="Proteomes" id="UP000596660"/>
    </source>
</evidence>
<feature type="compositionally biased region" description="Low complexity" evidence="1">
    <location>
        <begin position="180"/>
        <end position="193"/>
    </location>
</feature>
<dbReference type="InterPro" id="IPR054722">
    <property type="entry name" value="PolX-like_BBD"/>
</dbReference>
<feature type="compositionally biased region" description="Polar residues" evidence="1">
    <location>
        <begin position="439"/>
        <end position="460"/>
    </location>
</feature>
<evidence type="ECO:0000259" key="2">
    <source>
        <dbReference type="Pfam" id="PF14244"/>
    </source>
</evidence>